<dbReference type="EMBL" id="CP006955">
    <property type="protein sequence ID" value="AHG83479.1"/>
    <property type="molecule type" value="Genomic_DNA"/>
</dbReference>
<dbReference type="Proteomes" id="UP000019092">
    <property type="component" value="Chromosome"/>
</dbReference>
<evidence type="ECO:0000259" key="5">
    <source>
        <dbReference type="Pfam" id="PF13693"/>
    </source>
</evidence>
<dbReference type="GO" id="GO:0003677">
    <property type="term" value="F:DNA binding"/>
    <property type="evidence" value="ECO:0007669"/>
    <property type="project" value="UniProtKB-KW"/>
</dbReference>
<keyword evidence="4" id="KW-0804">Transcription</keyword>
<keyword evidence="2" id="KW-0805">Transcription regulation</keyword>
<evidence type="ECO:0000313" key="7">
    <source>
        <dbReference type="Proteomes" id="UP000019092"/>
    </source>
</evidence>
<protein>
    <submittedName>
        <fullName evidence="6">DNA-binding protein</fullName>
    </submittedName>
</protein>
<comment type="similarity">
    <text evidence="1">Belongs to the ner transcriptional regulatory family.</text>
</comment>
<dbReference type="RefSeq" id="WP_015433123.1">
    <property type="nucleotide sequence ID" value="NZ_CP006955.1"/>
</dbReference>
<dbReference type="SUPFAM" id="SSF47413">
    <property type="entry name" value="lambda repressor-like DNA-binding domains"/>
    <property type="match status" value="1"/>
</dbReference>
<dbReference type="InterPro" id="IPR038722">
    <property type="entry name" value="Ner_HTH_dom"/>
</dbReference>
<evidence type="ECO:0000313" key="6">
    <source>
        <dbReference type="EMBL" id="AHG83479.1"/>
    </source>
</evidence>
<gene>
    <name evidence="6" type="ORF">F543_6150</name>
</gene>
<dbReference type="Pfam" id="PF13693">
    <property type="entry name" value="HTH_35"/>
    <property type="match status" value="1"/>
</dbReference>
<evidence type="ECO:0000256" key="3">
    <source>
        <dbReference type="ARBA" id="ARBA00023125"/>
    </source>
</evidence>
<evidence type="ECO:0000256" key="4">
    <source>
        <dbReference type="ARBA" id="ARBA00023163"/>
    </source>
</evidence>
<organism evidence="6 7">
    <name type="scientific">Bibersteinia trehalosi USDA-ARS-USMARC-189</name>
    <dbReference type="NCBI Taxonomy" id="1263831"/>
    <lineage>
        <taxon>Bacteria</taxon>
        <taxon>Pseudomonadati</taxon>
        <taxon>Pseudomonadota</taxon>
        <taxon>Gammaproteobacteria</taxon>
        <taxon>Pasteurellales</taxon>
        <taxon>Pasteurellaceae</taxon>
        <taxon>Bibersteinia</taxon>
    </lineage>
</organism>
<keyword evidence="3 6" id="KW-0238">DNA-binding</keyword>
<evidence type="ECO:0000256" key="1">
    <source>
        <dbReference type="ARBA" id="ARBA00006157"/>
    </source>
</evidence>
<keyword evidence="7" id="KW-1185">Reference proteome</keyword>
<name>A0ABM5PAW5_BIBTR</name>
<accession>A0ABM5PAW5</accession>
<proteinExistence type="inferred from homology"/>
<dbReference type="Gene3D" id="1.10.260.40">
    <property type="entry name" value="lambda repressor-like DNA-binding domains"/>
    <property type="match status" value="1"/>
</dbReference>
<evidence type="ECO:0000256" key="2">
    <source>
        <dbReference type="ARBA" id="ARBA00023015"/>
    </source>
</evidence>
<reference evidence="6 7" key="1">
    <citation type="submission" date="2013-12" db="EMBL/GenBank/DDBJ databases">
        <title>Annotation of the Bibersteinia trehalosi USDA-ARS-USMARC-189 complete genome.</title>
        <authorList>
            <person name="Harhay G.P."/>
            <person name="McVey S."/>
            <person name="Clawson M.L."/>
            <person name="Bono J."/>
            <person name="Heaton M.P."/>
            <person name="Chitko-Mckown C.G."/>
            <person name="Harhay D.M."/>
            <person name="Smith T.P.L."/>
        </authorList>
    </citation>
    <scope>NUCLEOTIDE SEQUENCE [LARGE SCALE GENOMIC DNA]</scope>
    <source>
        <strain evidence="6 7">USDA-ARS-USMARC-189</strain>
    </source>
</reference>
<sequence>MTTSNKKQDMHRADIVAAVRKAGTTLAKLSTEAGLHPRTLNNALERKYPKGESIIANAIGKTPQEIWPSRYE</sequence>
<feature type="domain" description="Ner winged helix-turn-helix DNA-binding" evidence="5">
    <location>
        <begin position="9"/>
        <end position="72"/>
    </location>
</feature>
<dbReference type="InterPro" id="IPR010982">
    <property type="entry name" value="Lambda_DNA-bd_dom_sf"/>
</dbReference>